<gene>
    <name evidence="3" type="ORF">FK85_26155</name>
</gene>
<keyword evidence="4" id="KW-1185">Reference proteome</keyword>
<dbReference type="InterPro" id="IPR044122">
    <property type="entry name" value="UPF0261_N"/>
</dbReference>
<evidence type="ECO:0000259" key="1">
    <source>
        <dbReference type="Pfam" id="PF06792"/>
    </source>
</evidence>
<dbReference type="CDD" id="cd15488">
    <property type="entry name" value="Tm-1-like"/>
    <property type="match status" value="1"/>
</dbReference>
<dbReference type="Pfam" id="PF06792">
    <property type="entry name" value="UPF0261"/>
    <property type="match status" value="1"/>
</dbReference>
<proteinExistence type="predicted"/>
<comment type="caution">
    <text evidence="3">The sequence shown here is derived from an EMBL/GenBank/DDBJ whole genome shotgun (WGS) entry which is preliminary data.</text>
</comment>
<dbReference type="OrthoDB" id="92292at2157"/>
<evidence type="ECO:0000259" key="2">
    <source>
        <dbReference type="Pfam" id="PF23189"/>
    </source>
</evidence>
<dbReference type="Gene3D" id="3.40.50.12020">
    <property type="entry name" value="Uncharacterised protein family UPF0261, NN domain"/>
    <property type="match status" value="1"/>
</dbReference>
<sequence>MSVYIVGTLDTKGEEIGFARDVIEAEGVEVRLVDVGVMGDPEIDPDVGAAEVAAAADSDLDALREAGYRGRAVEVMGDGAAAIVTRAYEDGRLDGVLGLGGSGNTSMATAAMRALPVGVPKLMVSTVASGDTEPYVGYADIAMMYSVADVEGLNQLSRTVIANAALAMVGMVDRDPDVETAEKPTIGITMFGVTTPCVQTAREWLEDQGYETIVFHATGTGGRAMEALIEEGVIDGVLDTTTTEWADELVGGVLSAGPERLDAAGEAGIPQVVSTGALDMVNFGPESSVPDEFDDRLFHVHNPQVTLMRTTPEENAELGRIIAEKLNAATGPTALALPLAGVSMLDAPGEPFHDPEADAALFDALREHVDENVELIELDANINDDEFALALAKQIDRYMDGATETST</sequence>
<dbReference type="Pfam" id="PF23189">
    <property type="entry name" value="UPF0261_C"/>
    <property type="match status" value="1"/>
</dbReference>
<dbReference type="EMBL" id="JNFH02000021">
    <property type="protein sequence ID" value="KKF39741.1"/>
    <property type="molecule type" value="Genomic_DNA"/>
</dbReference>
<name>A0A0F8AVE9_9EURY</name>
<dbReference type="AlphaFoldDB" id="A0A0F8AVE9"/>
<feature type="domain" description="UPF0261" evidence="1">
    <location>
        <begin position="2"/>
        <end position="174"/>
    </location>
</feature>
<feature type="domain" description="UPF0261" evidence="2">
    <location>
        <begin position="183"/>
        <end position="399"/>
    </location>
</feature>
<dbReference type="PIRSF" id="PIRSF033271">
    <property type="entry name" value="UCP033271"/>
    <property type="match status" value="1"/>
</dbReference>
<dbReference type="InterPro" id="IPR051353">
    <property type="entry name" value="Tobamovirus_resist_UPF0261"/>
</dbReference>
<reference evidence="3 4" key="1">
    <citation type="journal article" date="2015" name="Genome Announc.">
        <title>Draft genome sequence of a Halorubrum H3 strain isolated from the burlinskoye salt lake (Altai Krai, Russia).</title>
        <authorList>
            <person name="Rozanov A.S."/>
            <person name="Bryanskaya A.V."/>
            <person name="Malup T.K."/>
            <person name="Kotenko A.V."/>
            <person name="Peltek S.E."/>
        </authorList>
    </citation>
    <scope>NUCLEOTIDE SEQUENCE [LARGE SCALE GENOMIC DNA]</scope>
    <source>
        <strain evidence="3 4">H3</strain>
    </source>
</reference>
<evidence type="ECO:0000313" key="3">
    <source>
        <dbReference type="EMBL" id="KKF39741.1"/>
    </source>
</evidence>
<dbReference type="Proteomes" id="UP000053331">
    <property type="component" value="Unassembled WGS sequence"/>
</dbReference>
<accession>A0A0F8AVE9</accession>
<evidence type="ECO:0000313" key="4">
    <source>
        <dbReference type="Proteomes" id="UP000053331"/>
    </source>
</evidence>
<dbReference type="Gene3D" id="3.40.50.12030">
    <property type="entry name" value="Uncharacterised protein family UPF0261, NC domain"/>
    <property type="match status" value="1"/>
</dbReference>
<dbReference type="PANTHER" id="PTHR31862:SF1">
    <property type="entry name" value="UPF0261 DOMAIN PROTEIN (AFU_ORTHOLOGUE AFUA_1G10120)"/>
    <property type="match status" value="1"/>
</dbReference>
<protein>
    <submittedName>
        <fullName evidence="3">Uncharacterized protein</fullName>
    </submittedName>
</protein>
<organism evidence="3 4">
    <name type="scientific">Halorubrum saccharovorum</name>
    <dbReference type="NCBI Taxonomy" id="2248"/>
    <lineage>
        <taxon>Archaea</taxon>
        <taxon>Methanobacteriati</taxon>
        <taxon>Methanobacteriota</taxon>
        <taxon>Stenosarchaea group</taxon>
        <taxon>Halobacteria</taxon>
        <taxon>Halobacteriales</taxon>
        <taxon>Haloferacaceae</taxon>
        <taxon>Halorubrum</taxon>
    </lineage>
</organism>
<dbReference type="PANTHER" id="PTHR31862">
    <property type="entry name" value="UPF0261 DOMAIN PROTEIN (AFU_ORTHOLOGUE AFUA_1G10120)"/>
    <property type="match status" value="1"/>
</dbReference>
<dbReference type="InterPro" id="IPR056778">
    <property type="entry name" value="UPF0261_C"/>
</dbReference>
<dbReference type="InterPro" id="IPR008322">
    <property type="entry name" value="UPF0261"/>
</dbReference>
<dbReference type="NCBIfam" id="NF002674">
    <property type="entry name" value="PRK02399.1-2"/>
    <property type="match status" value="1"/>
</dbReference>
<dbReference type="RefSeq" id="WP_050024482.1">
    <property type="nucleotide sequence ID" value="NZ_JNFH02000021.1"/>
</dbReference>